<dbReference type="InterPro" id="IPR008983">
    <property type="entry name" value="Tumour_necrosis_fac-like_dom"/>
</dbReference>
<dbReference type="InterPro" id="IPR011049">
    <property type="entry name" value="Serralysin-like_metalloprot_C"/>
</dbReference>
<dbReference type="RefSeq" id="WP_129463813.1">
    <property type="nucleotide sequence ID" value="NZ_SBKQ01000005.1"/>
</dbReference>
<sequence length="770" mass="78693">MKNFKILFTLLFFNSVVNSINAQVGIGTTTPTAALEITSTDEGLLIPRVALVNTTTVTISTGTISELVYNTATTGDVTPGFYYLSTATGPWIRIATGGSGWQITGNTDIVDNVNFMGTAAGNNVDVAFRRNNVAAGKIATTSTSFGVGALTAGTATNSSAFGNNALVLNTGDNNVAVGNGTLATNTTGIQNTGVGNSALTLNTGSANSALGFEALRTNSSGNNNTGVGFEAMRGNTTGSNNTGIGFQTLRNNLVGSDNTALGFQALNNNRASFNTAVGTQASSALTTGASNTSMGYQAHSTATSGVQNVAIGERSLGRNNGSANTVIGWEAMFGATSTASNSTGIGWHALFNNSGSNNTAVGWNALQGNAGATNNTAVGAGSLNNNSAGSRNTAVGRDAGFAATSSDGTFVGYNAGGFSTGAQNTAIGANALDANAATARSVAVGYNALTNTTGTNNTAVGHSALLNVAAGSGNVALGYQAGLAETGSNKLYISNTNSTPATSLIYGEFAPTRILRTNSTFQIGDPTGTGYQFPATRGADTQILQTYATGVLSWVNPSALTVTETDPQVSSVTANAVPKWDGTTLVDGIITDNGTSVNVAGNTTTTTFQMTNGATANYILQSDATGNASWVPNPLTTLSAMRINLSANQTLGITGWEKINFDTTVIDTKSEFAGGTFTAATAGIYQVNAGFHTDNQSNGQFYSIGVYVNGTLYQETTGNHYNNGPVHRNINCMVNLAAGGTVEIYVQNYQPTVAIDSFATKTFFEVQQIR</sequence>
<evidence type="ECO:0000313" key="3">
    <source>
        <dbReference type="Proteomes" id="UP000289734"/>
    </source>
</evidence>
<protein>
    <recommendedName>
        <fullName evidence="4">C1q domain-containing protein</fullName>
    </recommendedName>
</protein>
<keyword evidence="3" id="KW-1185">Reference proteome</keyword>
<dbReference type="OrthoDB" id="1488700at2"/>
<dbReference type="EMBL" id="SBKQ01000005">
    <property type="protein sequence ID" value="RXR32969.1"/>
    <property type="molecule type" value="Genomic_DNA"/>
</dbReference>
<dbReference type="Gene3D" id="2.150.10.10">
    <property type="entry name" value="Serralysin-like metalloprotease, C-terminal"/>
    <property type="match status" value="1"/>
</dbReference>
<proteinExistence type="predicted"/>
<comment type="caution">
    <text evidence="2">The sequence shown here is derived from an EMBL/GenBank/DDBJ whole genome shotgun (WGS) entry which is preliminary data.</text>
</comment>
<evidence type="ECO:0008006" key="4">
    <source>
        <dbReference type="Google" id="ProtNLM"/>
    </source>
</evidence>
<keyword evidence="1" id="KW-0732">Signal</keyword>
<dbReference type="SUPFAM" id="SSF49842">
    <property type="entry name" value="TNF-like"/>
    <property type="match status" value="1"/>
</dbReference>
<reference evidence="3" key="1">
    <citation type="submission" date="2019-01" db="EMBL/GenBank/DDBJ databases">
        <title>Cytophagaceae bacterium strain CAR-16.</title>
        <authorList>
            <person name="Chen W.-M."/>
        </authorList>
    </citation>
    <scope>NUCLEOTIDE SEQUENCE [LARGE SCALE GENOMIC DNA]</scope>
    <source>
        <strain evidence="3">ICH-30</strain>
    </source>
</reference>
<accession>A0A4Q1KU89</accession>
<name>A0A4Q1KU89_9FLAO</name>
<evidence type="ECO:0000256" key="1">
    <source>
        <dbReference type="SAM" id="SignalP"/>
    </source>
</evidence>
<evidence type="ECO:0000313" key="2">
    <source>
        <dbReference type="EMBL" id="RXR32969.1"/>
    </source>
</evidence>
<feature type="signal peptide" evidence="1">
    <location>
        <begin position="1"/>
        <end position="22"/>
    </location>
</feature>
<gene>
    <name evidence="2" type="ORF">EQG68_05615</name>
</gene>
<dbReference type="AlphaFoldDB" id="A0A4Q1KU89"/>
<dbReference type="Proteomes" id="UP000289734">
    <property type="component" value="Unassembled WGS sequence"/>
</dbReference>
<feature type="chain" id="PRO_5020343048" description="C1q domain-containing protein" evidence="1">
    <location>
        <begin position="23"/>
        <end position="770"/>
    </location>
</feature>
<dbReference type="Gene3D" id="2.60.120.40">
    <property type="match status" value="1"/>
</dbReference>
<organism evidence="2 3">
    <name type="scientific">Flavobacterium piscinae</name>
    <dbReference type="NCBI Taxonomy" id="2506424"/>
    <lineage>
        <taxon>Bacteria</taxon>
        <taxon>Pseudomonadati</taxon>
        <taxon>Bacteroidota</taxon>
        <taxon>Flavobacteriia</taxon>
        <taxon>Flavobacteriales</taxon>
        <taxon>Flavobacteriaceae</taxon>
        <taxon>Flavobacterium</taxon>
    </lineage>
</organism>